<keyword evidence="6" id="KW-1185">Reference proteome</keyword>
<evidence type="ECO:0000313" key="6">
    <source>
        <dbReference type="Proteomes" id="UP000778578"/>
    </source>
</evidence>
<name>A0ABS7Q612_9ACTN</name>
<dbReference type="PROSITE" id="PS51782">
    <property type="entry name" value="LYSM"/>
    <property type="match status" value="1"/>
</dbReference>
<dbReference type="SUPFAM" id="SSF53955">
    <property type="entry name" value="Lysozyme-like"/>
    <property type="match status" value="1"/>
</dbReference>
<feature type="compositionally biased region" description="Basic residues" evidence="3">
    <location>
        <begin position="12"/>
        <end position="35"/>
    </location>
</feature>
<dbReference type="InterPro" id="IPR036779">
    <property type="entry name" value="LysM_dom_sf"/>
</dbReference>
<gene>
    <name evidence="5" type="ORF">K7862_13010</name>
</gene>
<dbReference type="Gene3D" id="3.10.350.10">
    <property type="entry name" value="LysM domain"/>
    <property type="match status" value="1"/>
</dbReference>
<comment type="similarity">
    <text evidence="1">Belongs to the transglycosylase family. Rpf subfamily.</text>
</comment>
<feature type="compositionally biased region" description="Low complexity" evidence="3">
    <location>
        <begin position="1"/>
        <end position="11"/>
    </location>
</feature>
<dbReference type="Pfam" id="PF06737">
    <property type="entry name" value="Transglycosylas"/>
    <property type="match status" value="1"/>
</dbReference>
<dbReference type="InterPro" id="IPR023346">
    <property type="entry name" value="Lysozyme-like_dom_sf"/>
</dbReference>
<evidence type="ECO:0000313" key="5">
    <source>
        <dbReference type="EMBL" id="MBY8878547.1"/>
    </source>
</evidence>
<accession>A0ABS7Q612</accession>
<dbReference type="InterPro" id="IPR018392">
    <property type="entry name" value="LysM"/>
</dbReference>
<dbReference type="CDD" id="cd00118">
    <property type="entry name" value="LysM"/>
    <property type="match status" value="1"/>
</dbReference>
<dbReference type="SUPFAM" id="SSF54106">
    <property type="entry name" value="LysM domain"/>
    <property type="match status" value="1"/>
</dbReference>
<comment type="caution">
    <text evidence="5">The sequence shown here is derived from an EMBL/GenBank/DDBJ whole genome shotgun (WGS) entry which is preliminary data.</text>
</comment>
<sequence>MRSGAKSGAKSGARKARAGKSRSGKSGKSAARRAGRGSAQAVAVGPPAAVSPAVAASPAATAPGSVWDDIAQCESSGNWHINSGNGFYGGLQFYQPTWKSYGGGRYARRADLASRVEQITVAQKVLRNQGWNAWPVCSHRAGHKGRVHAQGGARHTVARGETLSSIASAYHLPGGWSRLYRCNQAAVGADPDRLAVGTVLTLP</sequence>
<reference evidence="5 6" key="1">
    <citation type="submission" date="2021-08" db="EMBL/GenBank/DDBJ databases">
        <title>WGS of actinomycetes from Thailand.</title>
        <authorList>
            <person name="Thawai C."/>
        </authorList>
    </citation>
    <scope>NUCLEOTIDE SEQUENCE [LARGE SCALE GENOMIC DNA]</scope>
    <source>
        <strain evidence="5 6">PLK6-54</strain>
    </source>
</reference>
<dbReference type="Pfam" id="PF01476">
    <property type="entry name" value="LysM"/>
    <property type="match status" value="1"/>
</dbReference>
<dbReference type="Proteomes" id="UP000778578">
    <property type="component" value="Unassembled WGS sequence"/>
</dbReference>
<dbReference type="CDD" id="cd13925">
    <property type="entry name" value="RPF"/>
    <property type="match status" value="1"/>
</dbReference>
<protein>
    <submittedName>
        <fullName evidence="5">LysM peptidoglycan-binding domain-containing protein</fullName>
    </submittedName>
</protein>
<dbReference type="Gene3D" id="1.10.530.10">
    <property type="match status" value="1"/>
</dbReference>
<dbReference type="SMART" id="SM00257">
    <property type="entry name" value="LysM"/>
    <property type="match status" value="1"/>
</dbReference>
<feature type="region of interest" description="Disordered" evidence="3">
    <location>
        <begin position="1"/>
        <end position="43"/>
    </location>
</feature>
<evidence type="ECO:0000256" key="3">
    <source>
        <dbReference type="SAM" id="MobiDB-lite"/>
    </source>
</evidence>
<dbReference type="InterPro" id="IPR010618">
    <property type="entry name" value="RPF"/>
</dbReference>
<evidence type="ECO:0000256" key="2">
    <source>
        <dbReference type="ARBA" id="ARBA00022801"/>
    </source>
</evidence>
<organism evidence="5 6">
    <name type="scientific">Actinacidiphila acidipaludis</name>
    <dbReference type="NCBI Taxonomy" id="2873382"/>
    <lineage>
        <taxon>Bacteria</taxon>
        <taxon>Bacillati</taxon>
        <taxon>Actinomycetota</taxon>
        <taxon>Actinomycetes</taxon>
        <taxon>Kitasatosporales</taxon>
        <taxon>Streptomycetaceae</taxon>
        <taxon>Actinacidiphila</taxon>
    </lineage>
</organism>
<evidence type="ECO:0000259" key="4">
    <source>
        <dbReference type="PROSITE" id="PS51782"/>
    </source>
</evidence>
<dbReference type="EMBL" id="JAINZZ010000012">
    <property type="protein sequence ID" value="MBY8878547.1"/>
    <property type="molecule type" value="Genomic_DNA"/>
</dbReference>
<feature type="domain" description="LysM" evidence="4">
    <location>
        <begin position="153"/>
        <end position="202"/>
    </location>
</feature>
<proteinExistence type="inferred from homology"/>
<keyword evidence="2" id="KW-0378">Hydrolase</keyword>
<evidence type="ECO:0000256" key="1">
    <source>
        <dbReference type="ARBA" id="ARBA00010830"/>
    </source>
</evidence>